<reference evidence="2" key="1">
    <citation type="submission" date="2021-12" db="EMBL/GenBank/DDBJ databases">
        <authorList>
            <person name="Lee J.-H."/>
            <person name="Kim S.-B."/>
        </authorList>
    </citation>
    <scope>NUCLEOTIDE SEQUENCE</scope>
    <source>
        <strain evidence="2">NR30</strain>
    </source>
</reference>
<dbReference type="GO" id="GO:0016614">
    <property type="term" value="F:oxidoreductase activity, acting on CH-OH group of donors"/>
    <property type="evidence" value="ECO:0007669"/>
    <property type="project" value="InterPro"/>
</dbReference>
<dbReference type="AlphaFoldDB" id="A0A9Q3Z8Z3"/>
<gene>
    <name evidence="2" type="ORF">LJ657_30080</name>
</gene>
<sequence>MGCPTGVKQSVRLAVLPDACAHGAGIVTGARVLRILLDHDRPGPPPAAGILARRADGSEPMIADRPAGRVLGQGRTLVRYRPDPRDGARLMTAV</sequence>
<organism evidence="2 3">
    <name type="scientific">Streptomyces guryensis</name>
    <dbReference type="NCBI Taxonomy" id="2886947"/>
    <lineage>
        <taxon>Bacteria</taxon>
        <taxon>Bacillati</taxon>
        <taxon>Actinomycetota</taxon>
        <taxon>Actinomycetes</taxon>
        <taxon>Kitasatosporales</taxon>
        <taxon>Streptomycetaceae</taxon>
        <taxon>Streptomyces</taxon>
    </lineage>
</organism>
<evidence type="ECO:0000313" key="2">
    <source>
        <dbReference type="EMBL" id="MCD9877799.1"/>
    </source>
</evidence>
<dbReference type="Proteomes" id="UP001108029">
    <property type="component" value="Unassembled WGS sequence"/>
</dbReference>
<dbReference type="RefSeq" id="WP_232651984.1">
    <property type="nucleotide sequence ID" value="NZ_JAJSBI010000017.1"/>
</dbReference>
<evidence type="ECO:0000259" key="1">
    <source>
        <dbReference type="Pfam" id="PF00732"/>
    </source>
</evidence>
<protein>
    <submittedName>
        <fullName evidence="2">GMC family oxidoreductase N-terminal domain-containing protein</fullName>
    </submittedName>
</protein>
<dbReference type="Pfam" id="PF00732">
    <property type="entry name" value="GMC_oxred_N"/>
    <property type="match status" value="1"/>
</dbReference>
<dbReference type="InterPro" id="IPR000172">
    <property type="entry name" value="GMC_OxRdtase_N"/>
</dbReference>
<accession>A0A9Q3Z8Z3</accession>
<proteinExistence type="predicted"/>
<keyword evidence="3" id="KW-1185">Reference proteome</keyword>
<comment type="caution">
    <text evidence="2">The sequence shown here is derived from an EMBL/GenBank/DDBJ whole genome shotgun (WGS) entry which is preliminary data.</text>
</comment>
<feature type="domain" description="Glucose-methanol-choline oxidoreductase N-terminal" evidence="1">
    <location>
        <begin position="1"/>
        <end position="58"/>
    </location>
</feature>
<name>A0A9Q3Z8Z3_9ACTN</name>
<dbReference type="GO" id="GO:0050660">
    <property type="term" value="F:flavin adenine dinucleotide binding"/>
    <property type="evidence" value="ECO:0007669"/>
    <property type="project" value="InterPro"/>
</dbReference>
<evidence type="ECO:0000313" key="3">
    <source>
        <dbReference type="Proteomes" id="UP001108029"/>
    </source>
</evidence>
<dbReference type="EMBL" id="JAJSBI010000017">
    <property type="protein sequence ID" value="MCD9877799.1"/>
    <property type="molecule type" value="Genomic_DNA"/>
</dbReference>